<proteinExistence type="predicted"/>
<name>A0A495E8N5_9FLAO</name>
<dbReference type="RefSeq" id="WP_121067876.1">
    <property type="nucleotide sequence ID" value="NZ_RBIQ01000008.1"/>
</dbReference>
<dbReference type="Pfam" id="PF07676">
    <property type="entry name" value="PD40"/>
    <property type="match status" value="1"/>
</dbReference>
<dbReference type="SUPFAM" id="SSF82171">
    <property type="entry name" value="DPP6 N-terminal domain-like"/>
    <property type="match status" value="1"/>
</dbReference>
<evidence type="ECO:0000313" key="3">
    <source>
        <dbReference type="Proteomes" id="UP000269412"/>
    </source>
</evidence>
<evidence type="ECO:0000256" key="1">
    <source>
        <dbReference type="SAM" id="SignalP"/>
    </source>
</evidence>
<sequence>MKHNLTYTMLLSCVFSLGFFALSAQKSTPANNNLSVSTKMNNRVKEYLELQKLGYSDNAIFQDLGNAHFLMENYDTSVFWYTKLKEMGDLEGNYTERYNYALEKVKTPSGITSNKDWVAEIEKDYEVNKTSKHTNFRKLDFLNTNTTASLETLIEQETAPKEYSTDKALLYKNAYKSPISVTKDGKTAYFSKPFYIKPKVGVLSKKQMVYKTYSAKKINGKWTNIKEIALCPKHYSSIHPTVSDDGKRLFFASNMPGTFGKYDIYVSEINIDGSLGIAKNLGQKVNTKKNDLYPKIINGTSLFYASEGHKGYGGLDVYVSNVYKRKVSPSTNLGASINSNKDDFAIAFKDNGQGYVVSNRGTAEKGLQQVAFSIKPRATEKNIYNSLEALTTHATHTNYTNSVFEDE</sequence>
<keyword evidence="1" id="KW-0732">Signal</keyword>
<dbReference type="OrthoDB" id="1413558at2"/>
<gene>
    <name evidence="2" type="ORF">CLV91_2007</name>
</gene>
<comment type="caution">
    <text evidence="2">The sequence shown here is derived from an EMBL/GenBank/DDBJ whole genome shotgun (WGS) entry which is preliminary data.</text>
</comment>
<dbReference type="InterPro" id="IPR011659">
    <property type="entry name" value="WD40"/>
</dbReference>
<feature type="chain" id="PRO_5019859127" evidence="1">
    <location>
        <begin position="24"/>
        <end position="407"/>
    </location>
</feature>
<dbReference type="AlphaFoldDB" id="A0A495E8N5"/>
<reference evidence="2 3" key="1">
    <citation type="submission" date="2018-10" db="EMBL/GenBank/DDBJ databases">
        <title>Genomic Encyclopedia of Archaeal and Bacterial Type Strains, Phase II (KMG-II): from individual species to whole genera.</title>
        <authorList>
            <person name="Goeker M."/>
        </authorList>
    </citation>
    <scope>NUCLEOTIDE SEQUENCE [LARGE SCALE GENOMIC DNA]</scope>
    <source>
        <strain evidence="2 3">DSM 25230</strain>
    </source>
</reference>
<feature type="signal peptide" evidence="1">
    <location>
        <begin position="1"/>
        <end position="23"/>
    </location>
</feature>
<accession>A0A495E8N5</accession>
<evidence type="ECO:0000313" key="2">
    <source>
        <dbReference type="EMBL" id="RKR13290.1"/>
    </source>
</evidence>
<dbReference type="EMBL" id="RBIQ01000008">
    <property type="protein sequence ID" value="RKR13290.1"/>
    <property type="molecule type" value="Genomic_DNA"/>
</dbReference>
<organism evidence="2 3">
    <name type="scientific">Maribacter vaceletii</name>
    <dbReference type="NCBI Taxonomy" id="1206816"/>
    <lineage>
        <taxon>Bacteria</taxon>
        <taxon>Pseudomonadati</taxon>
        <taxon>Bacteroidota</taxon>
        <taxon>Flavobacteriia</taxon>
        <taxon>Flavobacteriales</taxon>
        <taxon>Flavobacteriaceae</taxon>
        <taxon>Maribacter</taxon>
    </lineage>
</organism>
<protein>
    <submittedName>
        <fullName evidence="2">WD40 repeat protein</fullName>
    </submittedName>
</protein>
<keyword evidence="3" id="KW-1185">Reference proteome</keyword>
<dbReference type="Proteomes" id="UP000269412">
    <property type="component" value="Unassembled WGS sequence"/>
</dbReference>